<gene>
    <name evidence="5" type="ORF">S06H3_18158</name>
</gene>
<dbReference type="SUPFAM" id="SSF53850">
    <property type="entry name" value="Periplasmic binding protein-like II"/>
    <property type="match status" value="1"/>
</dbReference>
<comment type="similarity">
    <text evidence="1">Belongs to the bacterial solute-binding protein 5 family.</text>
</comment>
<dbReference type="GO" id="GO:1904680">
    <property type="term" value="F:peptide transmembrane transporter activity"/>
    <property type="evidence" value="ECO:0007669"/>
    <property type="project" value="TreeGrafter"/>
</dbReference>
<dbReference type="PANTHER" id="PTHR30290:SF9">
    <property type="entry name" value="OLIGOPEPTIDE-BINDING PROTEIN APPA"/>
    <property type="match status" value="1"/>
</dbReference>
<dbReference type="Gene3D" id="3.40.190.10">
    <property type="entry name" value="Periplasmic binding protein-like II"/>
    <property type="match status" value="1"/>
</dbReference>
<evidence type="ECO:0000256" key="2">
    <source>
        <dbReference type="ARBA" id="ARBA00022448"/>
    </source>
</evidence>
<dbReference type="GO" id="GO:0015833">
    <property type="term" value="P:peptide transport"/>
    <property type="evidence" value="ECO:0007669"/>
    <property type="project" value="TreeGrafter"/>
</dbReference>
<dbReference type="PANTHER" id="PTHR30290">
    <property type="entry name" value="PERIPLASMIC BINDING COMPONENT OF ABC TRANSPORTER"/>
    <property type="match status" value="1"/>
</dbReference>
<feature type="domain" description="Solute-binding protein family 5" evidence="4">
    <location>
        <begin position="69"/>
        <end position="307"/>
    </location>
</feature>
<evidence type="ECO:0000259" key="4">
    <source>
        <dbReference type="Pfam" id="PF00496"/>
    </source>
</evidence>
<dbReference type="EMBL" id="BARV01009155">
    <property type="protein sequence ID" value="GAI12947.1"/>
    <property type="molecule type" value="Genomic_DNA"/>
</dbReference>
<dbReference type="InterPro" id="IPR000914">
    <property type="entry name" value="SBP_5_dom"/>
</dbReference>
<evidence type="ECO:0000256" key="3">
    <source>
        <dbReference type="ARBA" id="ARBA00022729"/>
    </source>
</evidence>
<dbReference type="AlphaFoldDB" id="X1L0V6"/>
<name>X1L0V6_9ZZZZ</name>
<comment type="caution">
    <text evidence="5">The sequence shown here is derived from an EMBL/GenBank/DDBJ whole genome shotgun (WGS) entry which is preliminary data.</text>
</comment>
<dbReference type="CDD" id="cd00995">
    <property type="entry name" value="PBP2_NikA_DppA_OppA_like"/>
    <property type="match status" value="1"/>
</dbReference>
<keyword evidence="2" id="KW-0813">Transport</keyword>
<feature type="non-terminal residue" evidence="5">
    <location>
        <position position="322"/>
    </location>
</feature>
<feature type="non-terminal residue" evidence="5">
    <location>
        <position position="1"/>
    </location>
</feature>
<organism evidence="5">
    <name type="scientific">marine sediment metagenome</name>
    <dbReference type="NCBI Taxonomy" id="412755"/>
    <lineage>
        <taxon>unclassified sequences</taxon>
        <taxon>metagenomes</taxon>
        <taxon>ecological metagenomes</taxon>
    </lineage>
</organism>
<accession>X1L0V6</accession>
<dbReference type="Gene3D" id="3.90.76.10">
    <property type="entry name" value="Dipeptide-binding Protein, Domain 1"/>
    <property type="match status" value="1"/>
</dbReference>
<dbReference type="Pfam" id="PF00496">
    <property type="entry name" value="SBP_bac_5"/>
    <property type="match status" value="1"/>
</dbReference>
<reference evidence="5" key="1">
    <citation type="journal article" date="2014" name="Front. Microbiol.">
        <title>High frequency of phylogenetically diverse reductive dehalogenase-homologous genes in deep subseafloor sedimentary metagenomes.</title>
        <authorList>
            <person name="Kawai M."/>
            <person name="Futagami T."/>
            <person name="Toyoda A."/>
            <person name="Takaki Y."/>
            <person name="Nishi S."/>
            <person name="Hori S."/>
            <person name="Arai W."/>
            <person name="Tsubouchi T."/>
            <person name="Morono Y."/>
            <person name="Uchiyama I."/>
            <person name="Ito T."/>
            <person name="Fujiyama A."/>
            <person name="Inagaki F."/>
            <person name="Takami H."/>
        </authorList>
    </citation>
    <scope>NUCLEOTIDE SEQUENCE</scope>
    <source>
        <strain evidence="5">Expedition CK06-06</strain>
    </source>
</reference>
<evidence type="ECO:0000313" key="5">
    <source>
        <dbReference type="EMBL" id="GAI12947.1"/>
    </source>
</evidence>
<proteinExistence type="inferred from homology"/>
<sequence>PQYGGTLTIFKGTISSPGNIDIAKVGYGQTWLEGVQERPVIGDFETYGPRGTGEYAFQVFEYCPDKYIKGCLVESWEISPEKIIWHVRPGVYWQGDKPWVMDARELTAEDIALDLNYFRSSPPGLKFKGIAGDMYATDRYTVVIELLKFDMNMMYMIGYEDRALISPPEMEIAGITYENLVGTGPWSLQEYVVGSHITYVRNPDYWNTTTIDGKEYQIPFADKLVLPIIPDVSTQLAALQTGVLDWVKSVPTQYWPALDKSYPDLLSSRASGGYGYVIVLDCTKEPFSDVNVRRAMMIGLDKEIFANLWGVGPLTAHWHPLY</sequence>
<dbReference type="InterPro" id="IPR039424">
    <property type="entry name" value="SBP_5"/>
</dbReference>
<evidence type="ECO:0000256" key="1">
    <source>
        <dbReference type="ARBA" id="ARBA00005695"/>
    </source>
</evidence>
<keyword evidence="3" id="KW-0732">Signal</keyword>
<protein>
    <recommendedName>
        <fullName evidence="4">Solute-binding protein family 5 domain-containing protein</fullName>
    </recommendedName>
</protein>